<proteinExistence type="predicted"/>
<evidence type="ECO:0000256" key="1">
    <source>
        <dbReference type="SAM" id="MobiDB-lite"/>
    </source>
</evidence>
<feature type="compositionally biased region" description="Acidic residues" evidence="1">
    <location>
        <begin position="207"/>
        <end position="221"/>
    </location>
</feature>
<feature type="region of interest" description="Disordered" evidence="1">
    <location>
        <begin position="1"/>
        <end position="48"/>
    </location>
</feature>
<keyword evidence="4" id="KW-1185">Reference proteome</keyword>
<feature type="compositionally biased region" description="Acidic residues" evidence="1">
    <location>
        <begin position="234"/>
        <end position="244"/>
    </location>
</feature>
<feature type="compositionally biased region" description="Low complexity" evidence="1">
    <location>
        <begin position="245"/>
        <end position="267"/>
    </location>
</feature>
<keyword evidence="2" id="KW-1133">Transmembrane helix</keyword>
<evidence type="ECO:0000256" key="2">
    <source>
        <dbReference type="SAM" id="Phobius"/>
    </source>
</evidence>
<accession>A0ABR3ZQE1</accession>
<feature type="transmembrane region" description="Helical" evidence="2">
    <location>
        <begin position="80"/>
        <end position="103"/>
    </location>
</feature>
<comment type="caution">
    <text evidence="3">The sequence shown here is derived from an EMBL/GenBank/DDBJ whole genome shotgun (WGS) entry which is preliminary data.</text>
</comment>
<gene>
    <name evidence="3" type="ORF">Sste5346_001072</name>
</gene>
<dbReference type="EMBL" id="JAWCUI010000004">
    <property type="protein sequence ID" value="KAL1902630.1"/>
    <property type="molecule type" value="Genomic_DNA"/>
</dbReference>
<feature type="compositionally biased region" description="Polar residues" evidence="1">
    <location>
        <begin position="36"/>
        <end position="47"/>
    </location>
</feature>
<evidence type="ECO:0000313" key="4">
    <source>
        <dbReference type="Proteomes" id="UP001583186"/>
    </source>
</evidence>
<reference evidence="3 4" key="1">
    <citation type="journal article" date="2024" name="IMA Fungus">
        <title>IMA Genome - F19 : A genome assembly and annotation guide to empower mycologists, including annotated draft genome sequences of Ceratocystis pirilliformis, Diaporthe australafricana, Fusarium ophioides, Paecilomyces lecythidis, and Sporothrix stenoceras.</title>
        <authorList>
            <person name="Aylward J."/>
            <person name="Wilson A.M."/>
            <person name="Visagie C.M."/>
            <person name="Spraker J."/>
            <person name="Barnes I."/>
            <person name="Buitendag C."/>
            <person name="Ceriani C."/>
            <person name="Del Mar Angel L."/>
            <person name="du Plessis D."/>
            <person name="Fuchs T."/>
            <person name="Gasser K."/>
            <person name="Kramer D."/>
            <person name="Li W."/>
            <person name="Munsamy K."/>
            <person name="Piso A."/>
            <person name="Price J.L."/>
            <person name="Sonnekus B."/>
            <person name="Thomas C."/>
            <person name="van der Nest A."/>
            <person name="van Dijk A."/>
            <person name="van Heerden A."/>
            <person name="van Vuuren N."/>
            <person name="Yilmaz N."/>
            <person name="Duong T.A."/>
            <person name="van der Merwe N.A."/>
            <person name="Wingfield M.J."/>
            <person name="Wingfield B.D."/>
        </authorList>
    </citation>
    <scope>NUCLEOTIDE SEQUENCE [LARGE SCALE GENOMIC DNA]</scope>
    <source>
        <strain evidence="3 4">CMW 5346</strain>
    </source>
</reference>
<keyword evidence="2" id="KW-0812">Transmembrane</keyword>
<evidence type="ECO:0000313" key="3">
    <source>
        <dbReference type="EMBL" id="KAL1902630.1"/>
    </source>
</evidence>
<protein>
    <submittedName>
        <fullName evidence="3">Uncharacterized protein</fullName>
    </submittedName>
</protein>
<dbReference type="Proteomes" id="UP001583186">
    <property type="component" value="Unassembled WGS sequence"/>
</dbReference>
<feature type="region of interest" description="Disordered" evidence="1">
    <location>
        <begin position="190"/>
        <end position="267"/>
    </location>
</feature>
<organism evidence="3 4">
    <name type="scientific">Sporothrix stenoceras</name>
    <dbReference type="NCBI Taxonomy" id="5173"/>
    <lineage>
        <taxon>Eukaryota</taxon>
        <taxon>Fungi</taxon>
        <taxon>Dikarya</taxon>
        <taxon>Ascomycota</taxon>
        <taxon>Pezizomycotina</taxon>
        <taxon>Sordariomycetes</taxon>
        <taxon>Sordariomycetidae</taxon>
        <taxon>Ophiostomatales</taxon>
        <taxon>Ophiostomataceae</taxon>
        <taxon>Sporothrix</taxon>
    </lineage>
</organism>
<feature type="region of interest" description="Disordered" evidence="1">
    <location>
        <begin position="132"/>
        <end position="165"/>
    </location>
</feature>
<name>A0ABR3ZQE1_9PEZI</name>
<keyword evidence="2" id="KW-0472">Membrane</keyword>
<feature type="compositionally biased region" description="Basic residues" evidence="1">
    <location>
        <begin position="144"/>
        <end position="158"/>
    </location>
</feature>
<sequence length="267" mass="29288">MAPRLRAAQSAALESKRTSPPPDFSQNLPRDLPPQHLNSRTTPSSTIGAPANAVLERDAAHTSLIPAIYGANTSGPTTGVVVGITLGAVGGFLLIMFLLYSLVNFGNGSSGRGFLSGGGSVVEVDTSSFGGASSFVSRRDERHARRHRHHSHSRRRRSGRETVEIRGSRVRPVIVDPPERVQRVVVEEERIRRASGRRPGPSVVETVDSEDDEIVVEEEESNRDRRRRRSRVESDDDSDDEVVVIEENSSGPSRRSRQNGSRRGSRR</sequence>